<evidence type="ECO:0000313" key="4">
    <source>
        <dbReference type="Proteomes" id="UP000244803"/>
    </source>
</evidence>
<dbReference type="PANTHER" id="PTHR23159:SF31">
    <property type="entry name" value="CENTROSOME-ASSOCIATED PROTEIN CEP250 ISOFORM X1"/>
    <property type="match status" value="1"/>
</dbReference>
<evidence type="ECO:0000256" key="1">
    <source>
        <dbReference type="SAM" id="Coils"/>
    </source>
</evidence>
<evidence type="ECO:0000256" key="2">
    <source>
        <dbReference type="SAM" id="MobiDB-lite"/>
    </source>
</evidence>
<sequence length="605" mass="68925">MTEDVLKNISNRLNNTIKQTNELFKAINAKGTLEFDTNALISGTKLKIIDGFNSPDKKWTLPYTLPVTKSPGNGVKKEGPNVVVLPAQPSKSGSKESFEAAKGEDEYDFGQNDSKLDDRLEGWNEKQKKVFFKFVADSENKMRMESLRLQDEYNKQLASKLAMVKNELYESNRSNLMELQRMRLEKDRWTLEESETKNALSSASTALENLQKAYDNLREELEDREFQMNGMDGKLLNFERLVDTLRSDNESLQKELHDKSEQVTRLQNAVSDAYLRLEAESSKLNSAEKEFESVKQARKELMEQNKSLKVQLDSLALKNKFMVAERETLESRNAKLERELIDLNKEAVGLQTRLRNLEASESSKVKALQDRVDSLTLKLKEAQVDLVALDKRAEVETLQRQVQTLKTQLKQANNDNDALFKENAMLQKKLDQEKALVKEHLNNLYEAKCKAHSLRSEVRSLKESLTWASRHLNAHSGAGFTFPNSGPGASDSCEVDLSFLKDALADGNGAESVKRRDLFSPTMFDCPDAETQVKIDDLEKQLTELHLEKERLESEMTRCNLGPGSPTMQRRQHFLLEGKVSETVKRINDVSGEIKTLYNNWRNAT</sequence>
<dbReference type="PANTHER" id="PTHR23159">
    <property type="entry name" value="CENTROSOMAL PROTEIN 2"/>
    <property type="match status" value="1"/>
</dbReference>
<dbReference type="EMBL" id="CP056065">
    <property type="protein sequence ID" value="UKJ87773.1"/>
    <property type="molecule type" value="Genomic_DNA"/>
</dbReference>
<evidence type="ECO:0000313" key="3">
    <source>
        <dbReference type="EMBL" id="UKJ87773.1"/>
    </source>
</evidence>
<dbReference type="Proteomes" id="UP000244803">
    <property type="component" value="Chromosome 1"/>
</dbReference>
<proteinExistence type="predicted"/>
<reference evidence="3" key="1">
    <citation type="submission" date="2022-07" db="EMBL/GenBank/DDBJ databases">
        <title>Evaluation of T. orientalis genome assembly methods using nanopore sequencing and analysis of variation between genomes.</title>
        <authorList>
            <person name="Yam J."/>
            <person name="Micallef M.L."/>
            <person name="Liu M."/>
            <person name="Djordjevic S.P."/>
            <person name="Bogema D.R."/>
            <person name="Jenkins C."/>
        </authorList>
    </citation>
    <scope>NUCLEOTIDE SEQUENCE</scope>
    <source>
        <strain evidence="3">Fish Creek</strain>
    </source>
</reference>
<feature type="compositionally biased region" description="Basic and acidic residues" evidence="2">
    <location>
        <begin position="93"/>
        <end position="104"/>
    </location>
</feature>
<gene>
    <name evidence="3" type="ORF">MACJ_000213</name>
</gene>
<name>A0A976M3P9_THEOR</name>
<keyword evidence="1" id="KW-0175">Coiled coil</keyword>
<protein>
    <submittedName>
        <fullName evidence="3">Uncharacterized protein</fullName>
    </submittedName>
</protein>
<dbReference type="OrthoDB" id="2441647at2759"/>
<accession>A0A976M3P9</accession>
<feature type="region of interest" description="Disordered" evidence="2">
    <location>
        <begin position="86"/>
        <end position="110"/>
    </location>
</feature>
<organism evidence="3 4">
    <name type="scientific">Theileria orientalis</name>
    <dbReference type="NCBI Taxonomy" id="68886"/>
    <lineage>
        <taxon>Eukaryota</taxon>
        <taxon>Sar</taxon>
        <taxon>Alveolata</taxon>
        <taxon>Apicomplexa</taxon>
        <taxon>Aconoidasida</taxon>
        <taxon>Piroplasmida</taxon>
        <taxon>Theileriidae</taxon>
        <taxon>Theileria</taxon>
    </lineage>
</organism>
<feature type="coiled-coil region" evidence="1">
    <location>
        <begin position="200"/>
        <end position="443"/>
    </location>
</feature>
<dbReference type="AlphaFoldDB" id="A0A976M3P9"/>
<dbReference type="SUPFAM" id="SSF57997">
    <property type="entry name" value="Tropomyosin"/>
    <property type="match status" value="1"/>
</dbReference>